<dbReference type="InterPro" id="IPR012337">
    <property type="entry name" value="RNaseH-like_sf"/>
</dbReference>
<protein>
    <recommendedName>
        <fullName evidence="6">HAT C-terminal dimerisation domain-containing protein</fullName>
    </recommendedName>
</protein>
<dbReference type="Proteomes" id="UP000054485">
    <property type="component" value="Unassembled WGS sequence"/>
</dbReference>
<reference evidence="7 8" key="1">
    <citation type="submission" date="2014-04" db="EMBL/GenBank/DDBJ databases">
        <authorList>
            <consortium name="DOE Joint Genome Institute"/>
            <person name="Kuo A."/>
            <person name="Ruytinx J."/>
            <person name="Rineau F."/>
            <person name="Colpaert J."/>
            <person name="Kohler A."/>
            <person name="Nagy L.G."/>
            <person name="Floudas D."/>
            <person name="Copeland A."/>
            <person name="Barry K.W."/>
            <person name="Cichocki N."/>
            <person name="Veneault-Fourrey C."/>
            <person name="LaButti K."/>
            <person name="Lindquist E.A."/>
            <person name="Lipzen A."/>
            <person name="Lundell T."/>
            <person name="Morin E."/>
            <person name="Murat C."/>
            <person name="Sun H."/>
            <person name="Tunlid A."/>
            <person name="Henrissat B."/>
            <person name="Grigoriev I.V."/>
            <person name="Hibbett D.S."/>
            <person name="Martin F."/>
            <person name="Nordberg H.P."/>
            <person name="Cantor M.N."/>
            <person name="Hua S.X."/>
        </authorList>
    </citation>
    <scope>NUCLEOTIDE SEQUENCE [LARGE SCALE GENOMIC DNA]</scope>
    <source>
        <strain evidence="7 8">UH-Slu-Lm8-n1</strain>
    </source>
</reference>
<gene>
    <name evidence="7" type="ORF">CY34DRAFT_92718</name>
</gene>
<dbReference type="InParanoid" id="A0A0D0AT64"/>
<keyword evidence="4" id="KW-0862">Zinc</keyword>
<sequence>EVNAYLTADLEHVPDVLAWWHEHRNTYLRLSRMALDYLTIPTISEDVEHIFSRGCLLLSYICSRLSSQSIYALLCLGCWSHIGLVKDKDMLAVAVLADVEGDEDALADGWDDIQL</sequence>
<name>A0A0D0AT64_9AGAM</name>
<keyword evidence="8" id="KW-1185">Reference proteome</keyword>
<dbReference type="GO" id="GO:0046983">
    <property type="term" value="F:protein dimerization activity"/>
    <property type="evidence" value="ECO:0007669"/>
    <property type="project" value="InterPro"/>
</dbReference>
<evidence type="ECO:0000256" key="5">
    <source>
        <dbReference type="ARBA" id="ARBA00023242"/>
    </source>
</evidence>
<dbReference type="GO" id="GO:0005634">
    <property type="term" value="C:nucleus"/>
    <property type="evidence" value="ECO:0007669"/>
    <property type="project" value="UniProtKB-SubCell"/>
</dbReference>
<evidence type="ECO:0000256" key="1">
    <source>
        <dbReference type="ARBA" id="ARBA00004123"/>
    </source>
</evidence>
<dbReference type="GO" id="GO:0008270">
    <property type="term" value="F:zinc ion binding"/>
    <property type="evidence" value="ECO:0007669"/>
    <property type="project" value="UniProtKB-KW"/>
</dbReference>
<dbReference type="HOGENOM" id="CLU_009123_11_0_1"/>
<dbReference type="InterPro" id="IPR052035">
    <property type="entry name" value="ZnF_BED_domain_contain"/>
</dbReference>
<keyword evidence="3" id="KW-0863">Zinc-finger</keyword>
<dbReference type="PANTHER" id="PTHR46481">
    <property type="entry name" value="ZINC FINGER BED DOMAIN-CONTAINING PROTEIN 4"/>
    <property type="match status" value="1"/>
</dbReference>
<dbReference type="InterPro" id="IPR008906">
    <property type="entry name" value="HATC_C_dom"/>
</dbReference>
<evidence type="ECO:0000313" key="8">
    <source>
        <dbReference type="Proteomes" id="UP000054485"/>
    </source>
</evidence>
<dbReference type="Pfam" id="PF05699">
    <property type="entry name" value="Dimer_Tnp_hAT"/>
    <property type="match status" value="1"/>
</dbReference>
<comment type="subcellular location">
    <subcellularLocation>
        <location evidence="1">Nucleus</location>
    </subcellularLocation>
</comment>
<dbReference type="EMBL" id="KN835450">
    <property type="protein sequence ID" value="KIK37442.1"/>
    <property type="molecule type" value="Genomic_DNA"/>
</dbReference>
<accession>A0A0D0AT64</accession>
<keyword evidence="5" id="KW-0539">Nucleus</keyword>
<evidence type="ECO:0000256" key="2">
    <source>
        <dbReference type="ARBA" id="ARBA00022723"/>
    </source>
</evidence>
<reference evidence="8" key="2">
    <citation type="submission" date="2015-01" db="EMBL/GenBank/DDBJ databases">
        <title>Evolutionary Origins and Diversification of the Mycorrhizal Mutualists.</title>
        <authorList>
            <consortium name="DOE Joint Genome Institute"/>
            <consortium name="Mycorrhizal Genomics Consortium"/>
            <person name="Kohler A."/>
            <person name="Kuo A."/>
            <person name="Nagy L.G."/>
            <person name="Floudas D."/>
            <person name="Copeland A."/>
            <person name="Barry K.W."/>
            <person name="Cichocki N."/>
            <person name="Veneault-Fourrey C."/>
            <person name="LaButti K."/>
            <person name="Lindquist E.A."/>
            <person name="Lipzen A."/>
            <person name="Lundell T."/>
            <person name="Morin E."/>
            <person name="Murat C."/>
            <person name="Riley R."/>
            <person name="Ohm R."/>
            <person name="Sun H."/>
            <person name="Tunlid A."/>
            <person name="Henrissat B."/>
            <person name="Grigoriev I.V."/>
            <person name="Hibbett D.S."/>
            <person name="Martin F."/>
        </authorList>
    </citation>
    <scope>NUCLEOTIDE SEQUENCE [LARGE SCALE GENOMIC DNA]</scope>
    <source>
        <strain evidence="8">UH-Slu-Lm8-n1</strain>
    </source>
</reference>
<evidence type="ECO:0000256" key="4">
    <source>
        <dbReference type="ARBA" id="ARBA00022833"/>
    </source>
</evidence>
<evidence type="ECO:0000256" key="3">
    <source>
        <dbReference type="ARBA" id="ARBA00022771"/>
    </source>
</evidence>
<dbReference type="OrthoDB" id="3258476at2759"/>
<dbReference type="AlphaFoldDB" id="A0A0D0AT64"/>
<evidence type="ECO:0000259" key="6">
    <source>
        <dbReference type="Pfam" id="PF05699"/>
    </source>
</evidence>
<proteinExistence type="predicted"/>
<feature type="non-terminal residue" evidence="7">
    <location>
        <position position="1"/>
    </location>
</feature>
<keyword evidence="2" id="KW-0479">Metal-binding</keyword>
<dbReference type="SUPFAM" id="SSF53098">
    <property type="entry name" value="Ribonuclease H-like"/>
    <property type="match status" value="1"/>
</dbReference>
<dbReference type="PANTHER" id="PTHR46481:SF10">
    <property type="entry name" value="ZINC FINGER BED DOMAIN-CONTAINING PROTEIN 39"/>
    <property type="match status" value="1"/>
</dbReference>
<evidence type="ECO:0000313" key="7">
    <source>
        <dbReference type="EMBL" id="KIK37442.1"/>
    </source>
</evidence>
<organism evidence="7 8">
    <name type="scientific">Suillus luteus UH-Slu-Lm8-n1</name>
    <dbReference type="NCBI Taxonomy" id="930992"/>
    <lineage>
        <taxon>Eukaryota</taxon>
        <taxon>Fungi</taxon>
        <taxon>Dikarya</taxon>
        <taxon>Basidiomycota</taxon>
        <taxon>Agaricomycotina</taxon>
        <taxon>Agaricomycetes</taxon>
        <taxon>Agaricomycetidae</taxon>
        <taxon>Boletales</taxon>
        <taxon>Suillineae</taxon>
        <taxon>Suillaceae</taxon>
        <taxon>Suillus</taxon>
    </lineage>
</organism>
<feature type="domain" description="HAT C-terminal dimerisation" evidence="6">
    <location>
        <begin position="3"/>
        <end position="79"/>
    </location>
</feature>